<evidence type="ECO:0000313" key="4">
    <source>
        <dbReference type="Proteomes" id="UP000218332"/>
    </source>
</evidence>
<dbReference type="InterPro" id="IPR052520">
    <property type="entry name" value="ATL_DNA_repair"/>
</dbReference>
<gene>
    <name evidence="3" type="ORF">CF392_05395</name>
</gene>
<dbReference type="Gene3D" id="1.10.10.10">
    <property type="entry name" value="Winged helix-like DNA-binding domain superfamily/Winged helix DNA-binding domain"/>
    <property type="match status" value="1"/>
</dbReference>
<keyword evidence="3" id="KW-0808">Transferase</keyword>
<dbReference type="Proteomes" id="UP000218332">
    <property type="component" value="Unassembled WGS sequence"/>
</dbReference>
<evidence type="ECO:0000256" key="1">
    <source>
        <dbReference type="ARBA" id="ARBA00022763"/>
    </source>
</evidence>
<dbReference type="InterPro" id="IPR036388">
    <property type="entry name" value="WH-like_DNA-bd_sf"/>
</dbReference>
<dbReference type="GO" id="GO:0006281">
    <property type="term" value="P:DNA repair"/>
    <property type="evidence" value="ECO:0007669"/>
    <property type="project" value="InterPro"/>
</dbReference>
<dbReference type="InterPro" id="IPR036217">
    <property type="entry name" value="MethylDNA_cys_MeTrfase_DNAb"/>
</dbReference>
<sequence>MSAHCRYIEPLCASNDRQNGLAVGRSRLARFLPRRLLARFAGHALGRMAPDSAIPWHRVLRSDGRIAFPPGSPGFETQRERLMDEGVIVRNGRVSMRRYRVSDAGASA</sequence>
<keyword evidence="3" id="KW-0489">Methyltransferase</keyword>
<comment type="caution">
    <text evidence="3">The sequence shown here is derived from an EMBL/GenBank/DDBJ whole genome shotgun (WGS) entry which is preliminary data.</text>
</comment>
<dbReference type="InterPro" id="IPR014048">
    <property type="entry name" value="MethylDNA_cys_MeTrfase_DNA-bd"/>
</dbReference>
<dbReference type="Pfam" id="PF01035">
    <property type="entry name" value="DNA_binding_1"/>
    <property type="match status" value="1"/>
</dbReference>
<evidence type="ECO:0000313" key="3">
    <source>
        <dbReference type="EMBL" id="PAV26513.1"/>
    </source>
</evidence>
<dbReference type="AlphaFoldDB" id="A0A2A2I649"/>
<keyword evidence="4" id="KW-1185">Reference proteome</keyword>
<organism evidence="3 4">
    <name type="scientific">Tamilnaduibacter salinus</name>
    <dbReference type="NCBI Taxonomy" id="1484056"/>
    <lineage>
        <taxon>Bacteria</taxon>
        <taxon>Pseudomonadati</taxon>
        <taxon>Pseudomonadota</taxon>
        <taxon>Gammaproteobacteria</taxon>
        <taxon>Pseudomonadales</taxon>
        <taxon>Marinobacteraceae</taxon>
        <taxon>Tamilnaduibacter</taxon>
    </lineage>
</organism>
<accession>A0A2A2I649</accession>
<dbReference type="PANTHER" id="PTHR42942">
    <property type="entry name" value="6-O-METHYLGUANINE DNA METHYLTRANSFERASE"/>
    <property type="match status" value="1"/>
</dbReference>
<name>A0A2A2I649_9GAMM</name>
<evidence type="ECO:0000259" key="2">
    <source>
        <dbReference type="Pfam" id="PF01035"/>
    </source>
</evidence>
<feature type="domain" description="Methylated-DNA-[protein]-cysteine S-methyltransferase DNA binding" evidence="2">
    <location>
        <begin position="27"/>
        <end position="87"/>
    </location>
</feature>
<dbReference type="GO" id="GO:0008168">
    <property type="term" value="F:methyltransferase activity"/>
    <property type="evidence" value="ECO:0007669"/>
    <property type="project" value="UniProtKB-KW"/>
</dbReference>
<dbReference type="PANTHER" id="PTHR42942:SF1">
    <property type="entry name" value="ALKYLTRANSFERASE-LIKE PROTEIN 1"/>
    <property type="match status" value="1"/>
</dbReference>
<protein>
    <submittedName>
        <fullName evidence="3">Cysteine methyltransferase</fullName>
    </submittedName>
</protein>
<dbReference type="GO" id="GO:0032259">
    <property type="term" value="P:methylation"/>
    <property type="evidence" value="ECO:0007669"/>
    <property type="project" value="UniProtKB-KW"/>
</dbReference>
<proteinExistence type="predicted"/>
<keyword evidence="1" id="KW-0227">DNA damage</keyword>
<dbReference type="EMBL" id="NMPM01000021">
    <property type="protein sequence ID" value="PAV26513.1"/>
    <property type="molecule type" value="Genomic_DNA"/>
</dbReference>
<dbReference type="SUPFAM" id="SSF46767">
    <property type="entry name" value="Methylated DNA-protein cysteine methyltransferase, C-terminal domain"/>
    <property type="match status" value="1"/>
</dbReference>
<reference evidence="3 4" key="1">
    <citation type="submission" date="2017-07" db="EMBL/GenBank/DDBJ databases">
        <title>Tamlnaduibacter salinus (Mi-7) genome sequencing.</title>
        <authorList>
            <person name="Verma A."/>
            <person name="Krishnamurthi S."/>
        </authorList>
    </citation>
    <scope>NUCLEOTIDE SEQUENCE [LARGE SCALE GENOMIC DNA]</scope>
    <source>
        <strain evidence="3 4">Mi-7</strain>
    </source>
</reference>